<dbReference type="PROSITE" id="PS51257">
    <property type="entry name" value="PROKAR_LIPOPROTEIN"/>
    <property type="match status" value="1"/>
</dbReference>
<dbReference type="PANTHER" id="PTHR40761:SF1">
    <property type="entry name" value="CONSERVED INTEGRAL MEMBRANE ALANINE VALINE AND LEUCINE RICH PROTEIN-RELATED"/>
    <property type="match status" value="1"/>
</dbReference>
<reference evidence="3 4" key="1">
    <citation type="submission" date="2019-06" db="EMBL/GenBank/DDBJ databases">
        <title>Sequencing the genomes of 1000 actinobacteria strains.</title>
        <authorList>
            <person name="Klenk H.-P."/>
        </authorList>
    </citation>
    <scope>NUCLEOTIDE SEQUENCE [LARGE SCALE GENOMIC DNA]</scope>
    <source>
        <strain evidence="3 4">DSM 45511</strain>
    </source>
</reference>
<keyword evidence="2" id="KW-0812">Transmembrane</keyword>
<dbReference type="OrthoDB" id="5187629at2"/>
<feature type="transmembrane region" description="Helical" evidence="2">
    <location>
        <begin position="211"/>
        <end position="232"/>
    </location>
</feature>
<organism evidence="3 4">
    <name type="scientific">Pseudonocardia cypriaca</name>
    <dbReference type="NCBI Taxonomy" id="882449"/>
    <lineage>
        <taxon>Bacteria</taxon>
        <taxon>Bacillati</taxon>
        <taxon>Actinomycetota</taxon>
        <taxon>Actinomycetes</taxon>
        <taxon>Pseudonocardiales</taxon>
        <taxon>Pseudonocardiaceae</taxon>
        <taxon>Pseudonocardia</taxon>
    </lineage>
</organism>
<keyword evidence="2" id="KW-0472">Membrane</keyword>
<evidence type="ECO:0000313" key="4">
    <source>
        <dbReference type="Proteomes" id="UP000319818"/>
    </source>
</evidence>
<evidence type="ECO:0000256" key="1">
    <source>
        <dbReference type="SAM" id="MobiDB-lite"/>
    </source>
</evidence>
<evidence type="ECO:0008006" key="5">
    <source>
        <dbReference type="Google" id="ProtNLM"/>
    </source>
</evidence>
<keyword evidence="2" id="KW-1133">Transmembrane helix</keyword>
<comment type="caution">
    <text evidence="3">The sequence shown here is derived from an EMBL/GenBank/DDBJ whole genome shotgun (WGS) entry which is preliminary data.</text>
</comment>
<evidence type="ECO:0000256" key="2">
    <source>
        <dbReference type="SAM" id="Phobius"/>
    </source>
</evidence>
<dbReference type="Proteomes" id="UP000319818">
    <property type="component" value="Unassembled WGS sequence"/>
</dbReference>
<accession>A0A543GEY9</accession>
<feature type="compositionally biased region" description="Pro residues" evidence="1">
    <location>
        <begin position="317"/>
        <end position="334"/>
    </location>
</feature>
<sequence>MIRMIGELAGPGVAIVLALLGAACFAGAAVLQHGAVTAGSRRDDDDRPGKVLSLRGLRDITRRPGWLAGLALAGGGSVLHATALVLAPLSVVQPLGVLAVPIAVLLTAMRTDRRPAPGVVVGVLLTIAGVAVFVGGAAGTAVSSPPPDQATLIASLVVAGAVLALAGLGLARSGWIRCVACATAGAAAFGLVSALVRAVSQSVIAGDVGPLELPVLAAVAGIATAVLVGGWLVQQAFASGPPEVVIACLTVVDPIVAVLLGAVLLGEGVATPAETWVLLAGAAITATAGVIALARHHPDAAAARAARIGPGAAAAPQPVPPPQPSPPDAQPRPADPVHRR</sequence>
<feature type="region of interest" description="Disordered" evidence="1">
    <location>
        <begin position="305"/>
        <end position="340"/>
    </location>
</feature>
<feature type="transmembrane region" description="Helical" evidence="2">
    <location>
        <begin position="91"/>
        <end position="109"/>
    </location>
</feature>
<protein>
    <recommendedName>
        <fullName evidence="5">Magnesium transporter NIPA</fullName>
    </recommendedName>
</protein>
<feature type="transmembrane region" description="Helical" evidence="2">
    <location>
        <begin position="276"/>
        <end position="294"/>
    </location>
</feature>
<feature type="compositionally biased region" description="Low complexity" evidence="1">
    <location>
        <begin position="305"/>
        <end position="316"/>
    </location>
</feature>
<feature type="transmembrane region" description="Helical" evidence="2">
    <location>
        <begin position="116"/>
        <end position="138"/>
    </location>
</feature>
<dbReference type="AlphaFoldDB" id="A0A543GEY9"/>
<evidence type="ECO:0000313" key="3">
    <source>
        <dbReference type="EMBL" id="TQM44651.1"/>
    </source>
</evidence>
<feature type="transmembrane region" description="Helical" evidence="2">
    <location>
        <begin position="150"/>
        <end position="171"/>
    </location>
</feature>
<dbReference type="EMBL" id="VFPH01000001">
    <property type="protein sequence ID" value="TQM44651.1"/>
    <property type="molecule type" value="Genomic_DNA"/>
</dbReference>
<dbReference type="RefSeq" id="WP_142099655.1">
    <property type="nucleotide sequence ID" value="NZ_VFPH01000001.1"/>
</dbReference>
<feature type="transmembrane region" description="Helical" evidence="2">
    <location>
        <begin position="178"/>
        <end position="199"/>
    </location>
</feature>
<dbReference type="PANTHER" id="PTHR40761">
    <property type="entry name" value="CONSERVED INTEGRAL MEMBRANE ALANINE VALINE AND LEUCINE RICH PROTEIN-RELATED"/>
    <property type="match status" value="1"/>
</dbReference>
<gene>
    <name evidence="3" type="ORF">FB388_2022</name>
</gene>
<feature type="transmembrane region" description="Helical" evidence="2">
    <location>
        <begin position="65"/>
        <end position="85"/>
    </location>
</feature>
<keyword evidence="4" id="KW-1185">Reference proteome</keyword>
<proteinExistence type="predicted"/>
<feature type="transmembrane region" description="Helical" evidence="2">
    <location>
        <begin position="244"/>
        <end position="264"/>
    </location>
</feature>
<feature type="transmembrane region" description="Helical" evidence="2">
    <location>
        <begin position="12"/>
        <end position="31"/>
    </location>
</feature>
<name>A0A543GEY9_9PSEU</name>